<feature type="non-terminal residue" evidence="1">
    <location>
        <position position="46"/>
    </location>
</feature>
<protein>
    <submittedName>
        <fullName evidence="1">15232_t:CDS:1</fullName>
    </submittedName>
</protein>
<organism evidence="1 2">
    <name type="scientific">Dentiscutata erythropus</name>
    <dbReference type="NCBI Taxonomy" id="1348616"/>
    <lineage>
        <taxon>Eukaryota</taxon>
        <taxon>Fungi</taxon>
        <taxon>Fungi incertae sedis</taxon>
        <taxon>Mucoromycota</taxon>
        <taxon>Glomeromycotina</taxon>
        <taxon>Glomeromycetes</taxon>
        <taxon>Diversisporales</taxon>
        <taxon>Gigasporaceae</taxon>
        <taxon>Dentiscutata</taxon>
    </lineage>
</organism>
<dbReference type="AlphaFoldDB" id="A0A9N9K372"/>
<comment type="caution">
    <text evidence="1">The sequence shown here is derived from an EMBL/GenBank/DDBJ whole genome shotgun (WGS) entry which is preliminary data.</text>
</comment>
<dbReference type="EMBL" id="CAJVPY010043985">
    <property type="protein sequence ID" value="CAG8808603.1"/>
    <property type="molecule type" value="Genomic_DNA"/>
</dbReference>
<accession>A0A9N9K372</accession>
<proteinExistence type="predicted"/>
<feature type="non-terminal residue" evidence="1">
    <location>
        <position position="1"/>
    </location>
</feature>
<evidence type="ECO:0000313" key="1">
    <source>
        <dbReference type="EMBL" id="CAG8808603.1"/>
    </source>
</evidence>
<name>A0A9N9K372_9GLOM</name>
<gene>
    <name evidence="1" type="ORF">DERYTH_LOCUS24920</name>
</gene>
<evidence type="ECO:0000313" key="2">
    <source>
        <dbReference type="Proteomes" id="UP000789405"/>
    </source>
</evidence>
<reference evidence="1" key="1">
    <citation type="submission" date="2021-06" db="EMBL/GenBank/DDBJ databases">
        <authorList>
            <person name="Kallberg Y."/>
            <person name="Tangrot J."/>
            <person name="Rosling A."/>
        </authorList>
    </citation>
    <scope>NUCLEOTIDE SEQUENCE</scope>
    <source>
        <strain evidence="1">MA453B</strain>
    </source>
</reference>
<dbReference type="OrthoDB" id="10483547at2759"/>
<dbReference type="Proteomes" id="UP000789405">
    <property type="component" value="Unassembled WGS sequence"/>
</dbReference>
<keyword evidence="2" id="KW-1185">Reference proteome</keyword>
<sequence>EENSAFKNKSANEYYLKKFEVAENEIIELTQNLFLITTKNQNRSIT</sequence>